<dbReference type="RefSeq" id="WP_085214314.1">
    <property type="nucleotide sequence ID" value="NZ_FXAM01000001.1"/>
</dbReference>
<dbReference type="InterPro" id="IPR006311">
    <property type="entry name" value="TAT_signal"/>
</dbReference>
<dbReference type="Pfam" id="PF13501">
    <property type="entry name" value="SoxY"/>
    <property type="match status" value="1"/>
</dbReference>
<dbReference type="Gene3D" id="2.60.40.2470">
    <property type="entry name" value="SoxY domain"/>
    <property type="match status" value="1"/>
</dbReference>
<dbReference type="InterPro" id="IPR032711">
    <property type="entry name" value="SoxY"/>
</dbReference>
<feature type="domain" description="Ig-like SoxY" evidence="1">
    <location>
        <begin position="56"/>
        <end position="159"/>
    </location>
</feature>
<protein>
    <submittedName>
        <fullName evidence="2">Sulfur-oxidizing protein SoxY</fullName>
    </submittedName>
</protein>
<dbReference type="STRING" id="1760988.SAMN02949497_3168"/>
<gene>
    <name evidence="2" type="ORF">SAMN02949497_3168</name>
</gene>
<evidence type="ECO:0000313" key="3">
    <source>
        <dbReference type="Proteomes" id="UP000192923"/>
    </source>
</evidence>
<reference evidence="2 3" key="1">
    <citation type="submission" date="2016-12" db="EMBL/GenBank/DDBJ databases">
        <authorList>
            <person name="Song W.-J."/>
            <person name="Kurnit D.M."/>
        </authorList>
    </citation>
    <scope>NUCLEOTIDE SEQUENCE [LARGE SCALE GENOMIC DNA]</scope>
    <source>
        <strain evidence="2 3">175</strain>
    </source>
</reference>
<dbReference type="InterPro" id="IPR016568">
    <property type="entry name" value="Sulphur_oxidation_SoxY"/>
</dbReference>
<sequence length="160" mass="16406">MTMQAQDGAGTRRGFLRWLAGWAAALAGGRPLWGAARSATAGGGDPPSGAFPAALAAVLGGRDWTESPAVALEVPSLAENGAIVPVTVESRLPDTTRLFIFAENNPGPLLARFDFEHGADGYASLRVKLNASGPVLALVEAGGRFYGASRQVRVMVGGCG</sequence>
<accession>A0A1Y6D4K2</accession>
<dbReference type="EMBL" id="FXAM01000001">
    <property type="protein sequence ID" value="SMF95793.1"/>
    <property type="molecule type" value="Genomic_DNA"/>
</dbReference>
<dbReference type="PIRSF" id="PIRSF010312">
    <property type="entry name" value="Sulphur_oxidation_SoxY"/>
    <property type="match status" value="1"/>
</dbReference>
<evidence type="ECO:0000259" key="1">
    <source>
        <dbReference type="Pfam" id="PF13501"/>
    </source>
</evidence>
<proteinExistence type="predicted"/>
<organism evidence="2 3">
    <name type="scientific">Methylomagnum ishizawai</name>
    <dbReference type="NCBI Taxonomy" id="1760988"/>
    <lineage>
        <taxon>Bacteria</taxon>
        <taxon>Pseudomonadati</taxon>
        <taxon>Pseudomonadota</taxon>
        <taxon>Gammaproteobacteria</taxon>
        <taxon>Methylococcales</taxon>
        <taxon>Methylococcaceae</taxon>
        <taxon>Methylomagnum</taxon>
    </lineage>
</organism>
<name>A0A1Y6D4K2_9GAMM</name>
<dbReference type="InterPro" id="IPR038162">
    <property type="entry name" value="SoxY_sf"/>
</dbReference>
<keyword evidence="3" id="KW-1185">Reference proteome</keyword>
<dbReference type="Proteomes" id="UP000192923">
    <property type="component" value="Unassembled WGS sequence"/>
</dbReference>
<evidence type="ECO:0000313" key="2">
    <source>
        <dbReference type="EMBL" id="SMF95793.1"/>
    </source>
</evidence>
<dbReference type="AlphaFoldDB" id="A0A1Y6D4K2"/>
<dbReference type="PROSITE" id="PS51318">
    <property type="entry name" value="TAT"/>
    <property type="match status" value="1"/>
</dbReference>
<dbReference type="OrthoDB" id="9798154at2"/>